<protein>
    <submittedName>
        <fullName evidence="1">DUF1513 domain-containing protein</fullName>
    </submittedName>
</protein>
<evidence type="ECO:0000313" key="1">
    <source>
        <dbReference type="EMBL" id="MDD2177055.1"/>
    </source>
</evidence>
<reference evidence="1" key="1">
    <citation type="submission" date="2022-10" db="EMBL/GenBank/DDBJ databases">
        <title>Description of microaerobic benzene degrading bacteria.</title>
        <authorList>
            <person name="Bedics A."/>
            <person name="Tancsics A."/>
            <person name="Banerjee S."/>
        </authorList>
    </citation>
    <scope>NUCLEOTIDE SEQUENCE</scope>
    <source>
        <strain evidence="1">D2M1</strain>
    </source>
</reference>
<proteinExistence type="predicted"/>
<gene>
    <name evidence="1" type="ORF">OIN59_06380</name>
</gene>
<keyword evidence="2" id="KW-1185">Reference proteome</keyword>
<dbReference type="InterPro" id="IPR008311">
    <property type="entry name" value="UCP028101"/>
</dbReference>
<evidence type="ECO:0000313" key="2">
    <source>
        <dbReference type="Proteomes" id="UP001148932"/>
    </source>
</evidence>
<dbReference type="Pfam" id="PF07433">
    <property type="entry name" value="DUF1513"/>
    <property type="match status" value="1"/>
</dbReference>
<accession>A0ABT5RUK4</accession>
<dbReference type="EMBL" id="JAPCKI010000003">
    <property type="protein sequence ID" value="MDD2177055.1"/>
    <property type="molecule type" value="Genomic_DNA"/>
</dbReference>
<comment type="caution">
    <text evidence="1">The sequence shown here is derived from an EMBL/GenBank/DDBJ whole genome shotgun (WGS) entry which is preliminary data.</text>
</comment>
<name>A0ABT5RUK4_9BURK</name>
<sequence length="159" mass="17046">MIGRADRRFLCTTETDEDTGASLIARRDARSLETVDKWATHGIDAHELIWSPRCQGRQAVAPILALCDGKALRLCPVGQSRAGHGSSIASTAEGWAVNCLRSQGVATFTPEGQWRGLVGLEEVCALAPRRALHKPTCACARTRQGTGRSAHGQPLVTFA</sequence>
<dbReference type="Proteomes" id="UP001148932">
    <property type="component" value="Unassembled WGS sequence"/>
</dbReference>
<organism evidence="1 2">
    <name type="scientific">Acidovorax benzenivorans</name>
    <dbReference type="NCBI Taxonomy" id="2987520"/>
    <lineage>
        <taxon>Bacteria</taxon>
        <taxon>Pseudomonadati</taxon>
        <taxon>Pseudomonadota</taxon>
        <taxon>Betaproteobacteria</taxon>
        <taxon>Burkholderiales</taxon>
        <taxon>Comamonadaceae</taxon>
        <taxon>Acidovorax</taxon>
    </lineage>
</organism>